<dbReference type="InterPro" id="IPR009050">
    <property type="entry name" value="Globin-like_sf"/>
</dbReference>
<evidence type="ECO:0000313" key="13">
    <source>
        <dbReference type="EMBL" id="MFD0919045.1"/>
    </source>
</evidence>
<evidence type="ECO:0000259" key="11">
    <source>
        <dbReference type="PROSITE" id="PS01033"/>
    </source>
</evidence>
<dbReference type="InterPro" id="IPR017927">
    <property type="entry name" value="FAD-bd_FR_type"/>
</dbReference>
<dbReference type="Pfam" id="PF00042">
    <property type="entry name" value="Globin"/>
    <property type="match status" value="1"/>
</dbReference>
<comment type="caution">
    <text evidence="13">The sequence shown here is derived from an EMBL/GenBank/DDBJ whole genome shotgun (WGS) entry which is preliminary data.</text>
</comment>
<dbReference type="PANTHER" id="PTHR43396">
    <property type="entry name" value="FLAVOHEMOPROTEIN"/>
    <property type="match status" value="1"/>
</dbReference>
<comment type="catalytic activity">
    <reaction evidence="8">
        <text>2 nitric oxide + NADH + 2 O2 = 2 nitrate + NAD(+) + H(+)</text>
        <dbReference type="Rhea" id="RHEA:19469"/>
        <dbReference type="ChEBI" id="CHEBI:15378"/>
        <dbReference type="ChEBI" id="CHEBI:15379"/>
        <dbReference type="ChEBI" id="CHEBI:16480"/>
        <dbReference type="ChEBI" id="CHEBI:17632"/>
        <dbReference type="ChEBI" id="CHEBI:57540"/>
        <dbReference type="ChEBI" id="CHEBI:57945"/>
        <dbReference type="EC" id="1.14.12.17"/>
    </reaction>
</comment>
<keyword evidence="6" id="KW-0408">Iron</keyword>
<dbReference type="Proteomes" id="UP001597018">
    <property type="component" value="Unassembled WGS sequence"/>
</dbReference>
<dbReference type="Gene3D" id="2.40.30.10">
    <property type="entry name" value="Translation factors"/>
    <property type="match status" value="1"/>
</dbReference>
<evidence type="ECO:0000256" key="6">
    <source>
        <dbReference type="ARBA" id="ARBA00023004"/>
    </source>
</evidence>
<evidence type="ECO:0000256" key="1">
    <source>
        <dbReference type="ARBA" id="ARBA00006401"/>
    </source>
</evidence>
<comment type="catalytic activity">
    <reaction evidence="9">
        <text>2 nitric oxide + NADPH + 2 O2 = 2 nitrate + NADP(+) + H(+)</text>
        <dbReference type="Rhea" id="RHEA:19465"/>
        <dbReference type="ChEBI" id="CHEBI:15378"/>
        <dbReference type="ChEBI" id="CHEBI:15379"/>
        <dbReference type="ChEBI" id="CHEBI:16480"/>
        <dbReference type="ChEBI" id="CHEBI:17632"/>
        <dbReference type="ChEBI" id="CHEBI:57783"/>
        <dbReference type="ChEBI" id="CHEBI:58349"/>
        <dbReference type="EC" id="1.14.12.17"/>
    </reaction>
</comment>
<dbReference type="Pfam" id="PF00175">
    <property type="entry name" value="NAD_binding_1"/>
    <property type="match status" value="1"/>
</dbReference>
<keyword evidence="14" id="KW-1185">Reference proteome</keyword>
<dbReference type="CDD" id="cd06184">
    <property type="entry name" value="flavohem_like_fad_nad_binding"/>
    <property type="match status" value="1"/>
</dbReference>
<dbReference type="InterPro" id="IPR012292">
    <property type="entry name" value="Globin/Proto"/>
</dbReference>
<dbReference type="PROSITE" id="PS01033">
    <property type="entry name" value="GLOBIN"/>
    <property type="match status" value="1"/>
</dbReference>
<keyword evidence="5" id="KW-0479">Metal-binding</keyword>
<dbReference type="PROSITE" id="PS51384">
    <property type="entry name" value="FAD_FR"/>
    <property type="match status" value="1"/>
</dbReference>
<name>A0ABW3FLK2_9PSEU</name>
<keyword evidence="7" id="KW-0520">NAD</keyword>
<dbReference type="Gene3D" id="1.10.490.10">
    <property type="entry name" value="Globins"/>
    <property type="match status" value="1"/>
</dbReference>
<evidence type="ECO:0000256" key="4">
    <source>
        <dbReference type="ARBA" id="ARBA00022621"/>
    </source>
</evidence>
<dbReference type="PRINTS" id="PR00410">
    <property type="entry name" value="PHEHYDRXLASE"/>
</dbReference>
<evidence type="ECO:0000256" key="3">
    <source>
        <dbReference type="ARBA" id="ARBA00022617"/>
    </source>
</evidence>
<evidence type="ECO:0000256" key="10">
    <source>
        <dbReference type="RuleBase" id="RU000356"/>
    </source>
</evidence>
<dbReference type="Gene3D" id="3.40.50.80">
    <property type="entry name" value="Nucleotide-binding domain of ferredoxin-NADP reductase (FNR) module"/>
    <property type="match status" value="1"/>
</dbReference>
<keyword evidence="3 10" id="KW-0349">Heme</keyword>
<dbReference type="CDD" id="cd14782">
    <property type="entry name" value="FHb-globin_2"/>
    <property type="match status" value="1"/>
</dbReference>
<evidence type="ECO:0000256" key="2">
    <source>
        <dbReference type="ARBA" id="ARBA00012229"/>
    </source>
</evidence>
<comment type="similarity">
    <text evidence="1">In the C-terminal section; belongs to the flavoprotein pyridine nucleotide cytochrome reductase family.</text>
</comment>
<keyword evidence="10" id="KW-0813">Transport</keyword>
<dbReference type="InterPro" id="IPR039261">
    <property type="entry name" value="FNR_nucleotide-bd"/>
</dbReference>
<dbReference type="PANTHER" id="PTHR43396:SF3">
    <property type="entry name" value="FLAVOHEMOPROTEIN"/>
    <property type="match status" value="1"/>
</dbReference>
<dbReference type="SUPFAM" id="SSF46458">
    <property type="entry name" value="Globin-like"/>
    <property type="match status" value="1"/>
</dbReference>
<dbReference type="RefSeq" id="WP_345601398.1">
    <property type="nucleotide sequence ID" value="NZ_BAABLT010000033.1"/>
</dbReference>
<protein>
    <recommendedName>
        <fullName evidence="2">nitric oxide dioxygenase</fullName>
        <ecNumber evidence="2">1.14.12.17</ecNumber>
    </recommendedName>
</protein>
<evidence type="ECO:0000256" key="5">
    <source>
        <dbReference type="ARBA" id="ARBA00022723"/>
    </source>
</evidence>
<dbReference type="EC" id="1.14.12.17" evidence="2"/>
<dbReference type="SUPFAM" id="SSF52343">
    <property type="entry name" value="Ferredoxin reductase-like, C-terminal NADP-linked domain"/>
    <property type="match status" value="1"/>
</dbReference>
<keyword evidence="4 10" id="KW-0561">Oxygen transport</keyword>
<dbReference type="SUPFAM" id="SSF63380">
    <property type="entry name" value="Riboflavin synthase domain-like"/>
    <property type="match status" value="1"/>
</dbReference>
<gene>
    <name evidence="13" type="ORF">ACFQ16_04740</name>
</gene>
<comment type="similarity">
    <text evidence="10">Belongs to the globin family.</text>
</comment>
<evidence type="ECO:0000256" key="8">
    <source>
        <dbReference type="ARBA" id="ARBA00048649"/>
    </source>
</evidence>
<feature type="domain" description="Globin" evidence="11">
    <location>
        <begin position="1"/>
        <end position="141"/>
    </location>
</feature>
<dbReference type="InterPro" id="IPR000971">
    <property type="entry name" value="Globin"/>
</dbReference>
<accession>A0ABW3FLK2</accession>
<feature type="domain" description="FAD-binding FR-type" evidence="12">
    <location>
        <begin position="153"/>
        <end position="254"/>
    </location>
</feature>
<evidence type="ECO:0000313" key="14">
    <source>
        <dbReference type="Proteomes" id="UP001597018"/>
    </source>
</evidence>
<organism evidence="13 14">
    <name type="scientific">Saccharopolyspora rosea</name>
    <dbReference type="NCBI Taxonomy" id="524884"/>
    <lineage>
        <taxon>Bacteria</taxon>
        <taxon>Bacillati</taxon>
        <taxon>Actinomycetota</taxon>
        <taxon>Actinomycetes</taxon>
        <taxon>Pseudonocardiales</taxon>
        <taxon>Pseudonocardiaceae</taxon>
        <taxon>Saccharopolyspora</taxon>
    </lineage>
</organism>
<dbReference type="InterPro" id="IPR001433">
    <property type="entry name" value="OxRdtase_FAD/NAD-bd"/>
</dbReference>
<proteinExistence type="inferred from homology"/>
<dbReference type="InterPro" id="IPR017938">
    <property type="entry name" value="Riboflavin_synthase-like_b-brl"/>
</dbReference>
<evidence type="ECO:0000256" key="9">
    <source>
        <dbReference type="ARBA" id="ARBA00049433"/>
    </source>
</evidence>
<sequence length="390" mass="41702">MLSEKSAETVRATLPAVSGSIGEIASVFYEKLFTAHPELLRDLFNRGNQANGAQQQALAGSIAAFASALLEHPDTPPETMLSRIAHKHASLGITCDQYSIVQAHLFAAIGEVLGSAVTDEVAAAWSEVYWRMADALMAKEARLHAEAGIADGDVWRDYRVVGRLPDGDVVTFQVRPVDGSPIPASRPGQYVSVQVPLPDGARQIRQYSLSGGPGDALRFTVKKVDGEVSTQLHEHVAEGDVLRIGPPSGDVTLDDGDGPVLLVSAGIGCTPMISMLSHLAATDSPRQVIAVHADRTQRTHALRADLDQLVAKLPDATAHVWYEAPEGRWPADRTGLVDLSAVDIPEGVTAYLCGPLPFLRSARAQLRALGVPAADIHYEVFGPDLWLGRD</sequence>
<evidence type="ECO:0000256" key="7">
    <source>
        <dbReference type="ARBA" id="ARBA00023027"/>
    </source>
</evidence>
<reference evidence="14" key="1">
    <citation type="journal article" date="2019" name="Int. J. Syst. Evol. Microbiol.">
        <title>The Global Catalogue of Microorganisms (GCM) 10K type strain sequencing project: providing services to taxonomists for standard genome sequencing and annotation.</title>
        <authorList>
            <consortium name="The Broad Institute Genomics Platform"/>
            <consortium name="The Broad Institute Genome Sequencing Center for Infectious Disease"/>
            <person name="Wu L."/>
            <person name="Ma J."/>
        </authorList>
    </citation>
    <scope>NUCLEOTIDE SEQUENCE [LARGE SCALE GENOMIC DNA]</scope>
    <source>
        <strain evidence="14">CCUG 56401</strain>
    </source>
</reference>
<evidence type="ECO:0000259" key="12">
    <source>
        <dbReference type="PROSITE" id="PS51384"/>
    </source>
</evidence>
<dbReference type="EMBL" id="JBHTIW010000002">
    <property type="protein sequence ID" value="MFD0919045.1"/>
    <property type="molecule type" value="Genomic_DNA"/>
</dbReference>